<gene>
    <name evidence="10" type="ORF">SAMN05421512_10770</name>
</gene>
<dbReference type="InterPro" id="IPR029061">
    <property type="entry name" value="THDP-binding"/>
</dbReference>
<dbReference type="SUPFAM" id="SSF52467">
    <property type="entry name" value="DHS-like NAD/FAD-binding domain"/>
    <property type="match status" value="1"/>
</dbReference>
<evidence type="ECO:0000259" key="8">
    <source>
        <dbReference type="Pfam" id="PF02775"/>
    </source>
</evidence>
<dbReference type="GO" id="GO:0005948">
    <property type="term" value="C:acetolactate synthase complex"/>
    <property type="evidence" value="ECO:0007669"/>
    <property type="project" value="TreeGrafter"/>
</dbReference>
<dbReference type="Pfam" id="PF02775">
    <property type="entry name" value="TPP_enzyme_C"/>
    <property type="match status" value="1"/>
</dbReference>
<dbReference type="RefSeq" id="WP_097175287.1">
    <property type="nucleotide sequence ID" value="NZ_OBML01000007.1"/>
</dbReference>
<dbReference type="SUPFAM" id="SSF52518">
    <property type="entry name" value="Thiamin diphosphate-binding fold (THDP-binding)"/>
    <property type="match status" value="2"/>
</dbReference>
<feature type="domain" description="Thiamine pyrophosphate enzyme N-terminal TPP-binding" evidence="9">
    <location>
        <begin position="15"/>
        <end position="123"/>
    </location>
</feature>
<dbReference type="InterPro" id="IPR011766">
    <property type="entry name" value="TPP_enzyme_TPP-bd"/>
</dbReference>
<evidence type="ECO:0000256" key="5">
    <source>
        <dbReference type="ARBA" id="ARBA00023052"/>
    </source>
</evidence>
<dbReference type="Gene3D" id="3.40.50.970">
    <property type="match status" value="2"/>
</dbReference>
<evidence type="ECO:0000313" key="11">
    <source>
        <dbReference type="Proteomes" id="UP000219331"/>
    </source>
</evidence>
<protein>
    <submittedName>
        <fullName evidence="10">Acetolactate synthase-1/2/3 large subunit</fullName>
    </submittedName>
</protein>
<dbReference type="CDD" id="cd07035">
    <property type="entry name" value="TPP_PYR_POX_like"/>
    <property type="match status" value="1"/>
</dbReference>
<name>A0A285SXL9_9HYPH</name>
<evidence type="ECO:0000259" key="9">
    <source>
        <dbReference type="Pfam" id="PF02776"/>
    </source>
</evidence>
<keyword evidence="11" id="KW-1185">Reference proteome</keyword>
<comment type="cofactor">
    <cofactor evidence="2">
        <name>thiamine diphosphate</name>
        <dbReference type="ChEBI" id="CHEBI:58937"/>
    </cofactor>
</comment>
<dbReference type="GO" id="GO:0009097">
    <property type="term" value="P:isoleucine biosynthetic process"/>
    <property type="evidence" value="ECO:0007669"/>
    <property type="project" value="TreeGrafter"/>
</dbReference>
<dbReference type="CDD" id="cd02004">
    <property type="entry name" value="TPP_BZL_OCoD_HPCL"/>
    <property type="match status" value="1"/>
</dbReference>
<dbReference type="InterPro" id="IPR012001">
    <property type="entry name" value="Thiamin_PyroP_enz_TPP-bd_dom"/>
</dbReference>
<comment type="similarity">
    <text evidence="3 6">Belongs to the TPP enzyme family.</text>
</comment>
<dbReference type="GO" id="GO:0050660">
    <property type="term" value="F:flavin adenine dinucleotide binding"/>
    <property type="evidence" value="ECO:0007669"/>
    <property type="project" value="TreeGrafter"/>
</dbReference>
<dbReference type="GO" id="GO:0000287">
    <property type="term" value="F:magnesium ion binding"/>
    <property type="evidence" value="ECO:0007669"/>
    <property type="project" value="InterPro"/>
</dbReference>
<dbReference type="InterPro" id="IPR000399">
    <property type="entry name" value="TPP-bd_CS"/>
</dbReference>
<proteinExistence type="inferred from homology"/>
<feature type="domain" description="Thiamine pyrophosphate enzyme TPP-binding" evidence="8">
    <location>
        <begin position="411"/>
        <end position="540"/>
    </location>
</feature>
<dbReference type="OrthoDB" id="4494979at2"/>
<evidence type="ECO:0000256" key="2">
    <source>
        <dbReference type="ARBA" id="ARBA00001964"/>
    </source>
</evidence>
<dbReference type="InterPro" id="IPR045229">
    <property type="entry name" value="TPP_enz"/>
</dbReference>
<sequence>MSEQQQDLNRDEDSVAAWIAEALQRRGVTRVFGLQGGHIQPIWDHLGRRGIEIIDVRDEGAAIHMAQAHAELTGGLGVAMATAGPGVTNCVTGMANASLARTPVLLIGGCTSRPQANMGPLQDIPHVDILRPVTRYARTARVADQVLRELDEAMARAFGAAGEPGPAYIEVPTDVLRTRVAANLVPDDWLRPLTPRRLVPHPDRIRQAAEAIRAARRPLVISGRGARDAGKALVRFLDAADALYLDTQESRGLVPADHPSVVGAVRAAAMSETDLVITLGRKLDYQLGFGSPAVFPHARFIRIADTDGELLDNRRGDPELLASVDLALDALSETLGNDAGSRDGAWLEGLRAKHRARIEAGDKTPAPRTGKDGKIHPLAIFEALKDVAEPDYIAVADGGDLLSFARVGLSASTYFDAGAFGCLGVGVPFAVAAALACPDRQVITVTGDGAYGINAMEIDTAVRHGAKIVVIVSNNAAWNIERYDQEYNYGGRVIGTVLRHSDYAAMARALGAHGERVENPDDLADAIRRGLANAPAVIDVVTSQDAVSSDARKGLGFVPDYQALTAWDDAERKRRGEA</sequence>
<dbReference type="GO" id="GO:0003984">
    <property type="term" value="F:acetolactate synthase activity"/>
    <property type="evidence" value="ECO:0007669"/>
    <property type="project" value="TreeGrafter"/>
</dbReference>
<reference evidence="10 11" key="1">
    <citation type="submission" date="2017-08" db="EMBL/GenBank/DDBJ databases">
        <authorList>
            <person name="de Groot N.N."/>
        </authorList>
    </citation>
    <scope>NUCLEOTIDE SEQUENCE [LARGE SCALE GENOMIC DNA]</scope>
    <source>
        <strain evidence="10 11">USBA 352</strain>
    </source>
</reference>
<evidence type="ECO:0000313" key="10">
    <source>
        <dbReference type="EMBL" id="SOC13021.1"/>
    </source>
</evidence>
<dbReference type="PANTHER" id="PTHR18968">
    <property type="entry name" value="THIAMINE PYROPHOSPHATE ENZYMES"/>
    <property type="match status" value="1"/>
</dbReference>
<evidence type="ECO:0000256" key="3">
    <source>
        <dbReference type="ARBA" id="ARBA00007812"/>
    </source>
</evidence>
<dbReference type="GO" id="GO:0030976">
    <property type="term" value="F:thiamine pyrophosphate binding"/>
    <property type="evidence" value="ECO:0007669"/>
    <property type="project" value="InterPro"/>
</dbReference>
<evidence type="ECO:0000256" key="4">
    <source>
        <dbReference type="ARBA" id="ARBA00022723"/>
    </source>
</evidence>
<feature type="domain" description="Thiamine pyrophosphate enzyme central" evidence="7">
    <location>
        <begin position="205"/>
        <end position="331"/>
    </location>
</feature>
<dbReference type="GO" id="GO:0009099">
    <property type="term" value="P:L-valine biosynthetic process"/>
    <property type="evidence" value="ECO:0007669"/>
    <property type="project" value="TreeGrafter"/>
</dbReference>
<keyword evidence="4" id="KW-0479">Metal-binding</keyword>
<accession>A0A285SXL9</accession>
<dbReference type="Gene3D" id="3.40.50.1220">
    <property type="entry name" value="TPP-binding domain"/>
    <property type="match status" value="1"/>
</dbReference>
<evidence type="ECO:0000256" key="1">
    <source>
        <dbReference type="ARBA" id="ARBA00001946"/>
    </source>
</evidence>
<dbReference type="STRING" id="538381.GCA_001696535_03591"/>
<dbReference type="PROSITE" id="PS00187">
    <property type="entry name" value="TPP_ENZYMES"/>
    <property type="match status" value="1"/>
</dbReference>
<dbReference type="AlphaFoldDB" id="A0A285SXL9"/>
<organism evidence="10 11">
    <name type="scientific">Stappia indica</name>
    <dbReference type="NCBI Taxonomy" id="538381"/>
    <lineage>
        <taxon>Bacteria</taxon>
        <taxon>Pseudomonadati</taxon>
        <taxon>Pseudomonadota</taxon>
        <taxon>Alphaproteobacteria</taxon>
        <taxon>Hyphomicrobiales</taxon>
        <taxon>Stappiaceae</taxon>
        <taxon>Stappia</taxon>
    </lineage>
</organism>
<dbReference type="PANTHER" id="PTHR18968:SF166">
    <property type="entry name" value="2-HYDROXYACYL-COA LYASE 2"/>
    <property type="match status" value="1"/>
</dbReference>
<dbReference type="Proteomes" id="UP000219331">
    <property type="component" value="Unassembled WGS sequence"/>
</dbReference>
<dbReference type="InterPro" id="IPR012000">
    <property type="entry name" value="Thiamin_PyroP_enz_cen_dom"/>
</dbReference>
<keyword evidence="5 6" id="KW-0786">Thiamine pyrophosphate</keyword>
<dbReference type="InterPro" id="IPR029035">
    <property type="entry name" value="DHS-like_NAD/FAD-binding_dom"/>
</dbReference>
<evidence type="ECO:0000259" key="7">
    <source>
        <dbReference type="Pfam" id="PF00205"/>
    </source>
</evidence>
<comment type="cofactor">
    <cofactor evidence="1">
        <name>Mg(2+)</name>
        <dbReference type="ChEBI" id="CHEBI:18420"/>
    </cofactor>
</comment>
<evidence type="ECO:0000256" key="6">
    <source>
        <dbReference type="RuleBase" id="RU362132"/>
    </source>
</evidence>
<dbReference type="EMBL" id="OBML01000007">
    <property type="protein sequence ID" value="SOC13021.1"/>
    <property type="molecule type" value="Genomic_DNA"/>
</dbReference>
<dbReference type="Pfam" id="PF02776">
    <property type="entry name" value="TPP_enzyme_N"/>
    <property type="match status" value="1"/>
</dbReference>
<dbReference type="Pfam" id="PF00205">
    <property type="entry name" value="TPP_enzyme_M"/>
    <property type="match status" value="1"/>
</dbReference>